<feature type="domain" description="DNA2/NAM7 helicase helicase" evidence="6">
    <location>
        <begin position="310"/>
        <end position="634"/>
    </location>
</feature>
<dbReference type="EMBL" id="JAJTWU010000001">
    <property type="protein sequence ID" value="MCE4552937.1"/>
    <property type="molecule type" value="Genomic_DNA"/>
</dbReference>
<evidence type="ECO:0000256" key="2">
    <source>
        <dbReference type="ARBA" id="ARBA00022741"/>
    </source>
</evidence>
<dbReference type="RefSeq" id="WP_233369651.1">
    <property type="nucleotide sequence ID" value="NZ_JAJTWU010000001.1"/>
</dbReference>
<evidence type="ECO:0000256" key="1">
    <source>
        <dbReference type="ARBA" id="ARBA00007913"/>
    </source>
</evidence>
<dbReference type="InterPro" id="IPR047187">
    <property type="entry name" value="SF1_C_Upf1"/>
</dbReference>
<dbReference type="InterPro" id="IPR041677">
    <property type="entry name" value="DNA2/NAM7_AAA_11"/>
</dbReference>
<dbReference type="PANTHER" id="PTHR43788:SF8">
    <property type="entry name" value="DNA-BINDING PROTEIN SMUBP-2"/>
    <property type="match status" value="1"/>
</dbReference>
<comment type="caution">
    <text evidence="8">The sequence shown here is derived from an EMBL/GenBank/DDBJ whole genome shotgun (WGS) entry which is preliminary data.</text>
</comment>
<dbReference type="InterPro" id="IPR027417">
    <property type="entry name" value="P-loop_NTPase"/>
</dbReference>
<dbReference type="SUPFAM" id="SSF52540">
    <property type="entry name" value="P-loop containing nucleoside triphosphate hydrolases"/>
    <property type="match status" value="1"/>
</dbReference>
<dbReference type="Proteomes" id="UP001200741">
    <property type="component" value="Unassembled WGS sequence"/>
</dbReference>
<keyword evidence="9" id="KW-1185">Reference proteome</keyword>
<keyword evidence="4" id="KW-0347">Helicase</keyword>
<name>A0ABS8XMS8_9BURK</name>
<sequence>MLLAELERAAPAAAAEAKPVVLLTVTQRVKGIVEHDMALRGPQAEKFVERDLEEARCEELPPQPNKEGRSVRLIGNKYRYTAVRDQSGQRLSIVDAVELPPSEIEKQRLFCCDPLVRFGLSGAMGSQSAPNIDAFLEHLAVFAGDQKLRKLEQREQALYKTWLDLLSAKTELEKMRKVRLEYEGLDAKGEFLRLKLRQGTAGGPALAEQDISIDTGVAGEFKGTVVSVDSNVLLVRPSERNRTRPELIPTQGWVETDTTKSDVALDKQKTAVEAVRFGRSVNPDLGRFIVNPEQVEVPPSVEVEFIQQNIDEDKKEAVLAALAGPPLMLVEGPPGTGKTTFITELVLQTLRAQPNARVLLTSQTHVALDNSLERIVKQSGGAVSAVRIGQEGDDRIAESTRKLLLDAKLPELRKKALASGRAFIEQWAVERGLNPKDIRRAMALEGHATLKTRLEAVDTELRLLEPQMDDEHRKKLDAEARSELDDKFQGLVRERDDLEKALRESFKELSNHVESKEELKEFAECSAADLRGWAEAYSDSTSSGAQLKALMVAHADWEARFGRSREFQAAVIASSQVVAGKCLGVMSVPGRNEIVYDLCIVDEASIATPTEALVPMSRSRRTVLVGDSRQLSPFQDPELRDKGLLERFGLRPEDQKATLFNHLRETLPSDLHKTLTTQHRMLPAIGDLVSECFYDAALKSVERKADAQLVGALPKPVTWYSTSKRANKASRKIGTSYVNDLEVEFIVTLLGRVDFTLQKGKAKGRQISVAVLTGYGEQRAKLQMAIQTKRHAWTSYSDIYVNVVDAFQGREADMVLFSVTRSEVQGLGFLRELERINVALSRGKELLAIVGDHYYCQTVAGAVNPLKEVIDYIRRHPDACALEELAQ</sequence>
<keyword evidence="2" id="KW-0547">Nucleotide-binding</keyword>
<protein>
    <submittedName>
        <fullName evidence="8">AAA domain-containing protein</fullName>
    </submittedName>
</protein>
<evidence type="ECO:0000256" key="4">
    <source>
        <dbReference type="ARBA" id="ARBA00022806"/>
    </source>
</evidence>
<evidence type="ECO:0000256" key="5">
    <source>
        <dbReference type="ARBA" id="ARBA00022840"/>
    </source>
</evidence>
<evidence type="ECO:0000313" key="8">
    <source>
        <dbReference type="EMBL" id="MCE4552937.1"/>
    </source>
</evidence>
<accession>A0ABS8XMS8</accession>
<feature type="domain" description="DNA2/NAM7 helicase-like C-terminal" evidence="7">
    <location>
        <begin position="657"/>
        <end position="853"/>
    </location>
</feature>
<evidence type="ECO:0000313" key="9">
    <source>
        <dbReference type="Proteomes" id="UP001200741"/>
    </source>
</evidence>
<dbReference type="Pfam" id="PF13087">
    <property type="entry name" value="AAA_12"/>
    <property type="match status" value="1"/>
</dbReference>
<dbReference type="PANTHER" id="PTHR43788">
    <property type="entry name" value="DNA2/NAM7 HELICASE FAMILY MEMBER"/>
    <property type="match status" value="1"/>
</dbReference>
<dbReference type="Pfam" id="PF13086">
    <property type="entry name" value="AAA_11"/>
    <property type="match status" value="1"/>
</dbReference>
<keyword evidence="5" id="KW-0067">ATP-binding</keyword>
<proteinExistence type="inferred from homology"/>
<gene>
    <name evidence="8" type="ORF">LXT13_00550</name>
</gene>
<keyword evidence="3" id="KW-0378">Hydrolase</keyword>
<dbReference type="InterPro" id="IPR050534">
    <property type="entry name" value="Coronavir_polyprotein_1ab"/>
</dbReference>
<dbReference type="CDD" id="cd18808">
    <property type="entry name" value="SF1_C_Upf1"/>
    <property type="match status" value="1"/>
</dbReference>
<dbReference type="Gene3D" id="3.40.50.300">
    <property type="entry name" value="P-loop containing nucleotide triphosphate hydrolases"/>
    <property type="match status" value="2"/>
</dbReference>
<comment type="similarity">
    <text evidence="1">Belongs to the DNA2/NAM7 helicase family.</text>
</comment>
<evidence type="ECO:0000259" key="6">
    <source>
        <dbReference type="Pfam" id="PF13086"/>
    </source>
</evidence>
<organism evidence="8 9">
    <name type="scientific">Pelomonas cellulosilytica</name>
    <dbReference type="NCBI Taxonomy" id="2906762"/>
    <lineage>
        <taxon>Bacteria</taxon>
        <taxon>Pseudomonadati</taxon>
        <taxon>Pseudomonadota</taxon>
        <taxon>Betaproteobacteria</taxon>
        <taxon>Burkholderiales</taxon>
        <taxon>Sphaerotilaceae</taxon>
        <taxon>Roseateles</taxon>
    </lineage>
</organism>
<reference evidence="8 9" key="1">
    <citation type="submission" date="2021-12" db="EMBL/GenBank/DDBJ databases">
        <title>Genome seq of P8.</title>
        <authorList>
            <person name="Seo T."/>
        </authorList>
    </citation>
    <scope>NUCLEOTIDE SEQUENCE [LARGE SCALE GENOMIC DNA]</scope>
    <source>
        <strain evidence="8 9">P8</strain>
    </source>
</reference>
<dbReference type="InterPro" id="IPR041679">
    <property type="entry name" value="DNA2/NAM7-like_C"/>
</dbReference>
<evidence type="ECO:0000256" key="3">
    <source>
        <dbReference type="ARBA" id="ARBA00022801"/>
    </source>
</evidence>
<evidence type="ECO:0000259" key="7">
    <source>
        <dbReference type="Pfam" id="PF13087"/>
    </source>
</evidence>